<evidence type="ECO:0000313" key="3">
    <source>
        <dbReference type="Proteomes" id="UP001172102"/>
    </source>
</evidence>
<evidence type="ECO:0000313" key="2">
    <source>
        <dbReference type="EMBL" id="KAK0715442.1"/>
    </source>
</evidence>
<organism evidence="2 3">
    <name type="scientific">Lasiosphaeris hirsuta</name>
    <dbReference type="NCBI Taxonomy" id="260670"/>
    <lineage>
        <taxon>Eukaryota</taxon>
        <taxon>Fungi</taxon>
        <taxon>Dikarya</taxon>
        <taxon>Ascomycota</taxon>
        <taxon>Pezizomycotina</taxon>
        <taxon>Sordariomycetes</taxon>
        <taxon>Sordariomycetidae</taxon>
        <taxon>Sordariales</taxon>
        <taxon>Lasiosphaeriaceae</taxon>
        <taxon>Lasiosphaeris</taxon>
    </lineage>
</organism>
<sequence length="208" mass="23241">METVNFALLKQWLSHCENSHAALCRPDPVSNTAADAYLQAFRLIDVTKRKIVLAQPDDEYVALSYVWGRDPFLRLLRSNESDLFLDGSLGRDNNPVPKTISHALEAVSRLGMRYLWVDALCIMQDNHAEKATAISAMDLIYARAALTIVAASGTHANAGLAGLEPHTRDPMPYEARARFPESRHEFVVARASPPDLLRRSAWNTRGWT</sequence>
<dbReference type="PANTHER" id="PTHR33112">
    <property type="entry name" value="DOMAIN PROTEIN, PUTATIVE-RELATED"/>
    <property type="match status" value="1"/>
</dbReference>
<protein>
    <submittedName>
        <fullName evidence="2">Heterokaryon incompatibility protein-domain-containing protein</fullName>
    </submittedName>
</protein>
<dbReference type="Proteomes" id="UP001172102">
    <property type="component" value="Unassembled WGS sequence"/>
</dbReference>
<accession>A0AA40AGM4</accession>
<feature type="non-terminal residue" evidence="2">
    <location>
        <position position="208"/>
    </location>
</feature>
<dbReference type="PANTHER" id="PTHR33112:SF16">
    <property type="entry name" value="HETEROKARYON INCOMPATIBILITY DOMAIN-CONTAINING PROTEIN"/>
    <property type="match status" value="1"/>
</dbReference>
<dbReference type="Pfam" id="PF06985">
    <property type="entry name" value="HET"/>
    <property type="match status" value="1"/>
</dbReference>
<gene>
    <name evidence="2" type="ORF">B0H67DRAFT_490191</name>
</gene>
<proteinExistence type="predicted"/>
<evidence type="ECO:0000259" key="1">
    <source>
        <dbReference type="Pfam" id="PF06985"/>
    </source>
</evidence>
<comment type="caution">
    <text evidence="2">The sequence shown here is derived from an EMBL/GenBank/DDBJ whole genome shotgun (WGS) entry which is preliminary data.</text>
</comment>
<dbReference type="InterPro" id="IPR010730">
    <property type="entry name" value="HET"/>
</dbReference>
<reference evidence="2" key="1">
    <citation type="submission" date="2023-06" db="EMBL/GenBank/DDBJ databases">
        <title>Genome-scale phylogeny and comparative genomics of the fungal order Sordariales.</title>
        <authorList>
            <consortium name="Lawrence Berkeley National Laboratory"/>
            <person name="Hensen N."/>
            <person name="Bonometti L."/>
            <person name="Westerberg I."/>
            <person name="Brannstrom I.O."/>
            <person name="Guillou S."/>
            <person name="Cros-Aarteil S."/>
            <person name="Calhoun S."/>
            <person name="Haridas S."/>
            <person name="Kuo A."/>
            <person name="Mondo S."/>
            <person name="Pangilinan J."/>
            <person name="Riley R."/>
            <person name="Labutti K."/>
            <person name="Andreopoulos B."/>
            <person name="Lipzen A."/>
            <person name="Chen C."/>
            <person name="Yanf M."/>
            <person name="Daum C."/>
            <person name="Ng V."/>
            <person name="Clum A."/>
            <person name="Steindorff A."/>
            <person name="Ohm R."/>
            <person name="Martin F."/>
            <person name="Silar P."/>
            <person name="Natvig D."/>
            <person name="Lalanne C."/>
            <person name="Gautier V."/>
            <person name="Ament-Velasquez S.L."/>
            <person name="Kruys A."/>
            <person name="Hutchinson M.I."/>
            <person name="Powell A.J."/>
            <person name="Barry K."/>
            <person name="Miller A.N."/>
            <person name="Grigoriev I.V."/>
            <person name="Debuchy R."/>
            <person name="Gladieux P."/>
            <person name="Thoren M.H."/>
            <person name="Johannesson H."/>
        </authorList>
    </citation>
    <scope>NUCLEOTIDE SEQUENCE</scope>
    <source>
        <strain evidence="2">SMH4607-1</strain>
    </source>
</reference>
<keyword evidence="3" id="KW-1185">Reference proteome</keyword>
<name>A0AA40AGM4_9PEZI</name>
<dbReference type="EMBL" id="JAUKUA010000004">
    <property type="protein sequence ID" value="KAK0715442.1"/>
    <property type="molecule type" value="Genomic_DNA"/>
</dbReference>
<feature type="domain" description="Heterokaryon incompatibility" evidence="1">
    <location>
        <begin position="60"/>
        <end position="208"/>
    </location>
</feature>
<dbReference type="AlphaFoldDB" id="A0AA40AGM4"/>